<keyword evidence="3" id="KW-0378">Hydrolase</keyword>
<keyword evidence="3" id="KW-0547">Nucleotide-binding</keyword>
<dbReference type="AlphaFoldDB" id="A0A4R6S724"/>
<evidence type="ECO:0000259" key="2">
    <source>
        <dbReference type="Pfam" id="PF13625"/>
    </source>
</evidence>
<feature type="region of interest" description="Disordered" evidence="1">
    <location>
        <begin position="127"/>
        <end position="158"/>
    </location>
</feature>
<comment type="caution">
    <text evidence="3">The sequence shown here is derived from an EMBL/GenBank/DDBJ whole genome shotgun (WGS) entry which is preliminary data.</text>
</comment>
<sequence>MSGTLALASTIAEMDRDALRALVARRRPQAAGTIADPIGLAAELLRSDSITRAIVPLERNQLSALLRFAAAPRSCAPDELQPLTALGLIGRESEQLLPLDEVTETVRDALISAGIEPDSLTAVGATPDAVTASHTSGATPAPEPTPRATAAVPHQAPDTSTWYSPALTAVGQAAESLRVLTLRPGKLNRNGTVAVASLRSLAEATSIDVDSVSRIVTALGHAGLTTPRSDEQLLLVSAAAGDWLAQDNRDRWLTLARATLAAIPAPLNIALTAADGDLAGAAAAIPHRFPLLPPAELAAATAFTAVAEQLGLTVSGVLSAPADRLIADDPAAAGELVARDTPGLAPGVYVQPDLSVVVPGPLAPADEATLSAISRPEQIGVASTRRISEASLAEGLEQGVTPDAARALFGRISLTGIPQPLEYLLASRAERIGDLVVDEHDGDVGRTRITVSRSDLAQTLLVDRALQHLQLTRPAPAPNAPVAMGTPIRLYSRLRADHVVSALTDARYHPTTSAALSGAGRAPGTRGASPAHTLDTAAIPIVDVSAAPQATQLTEAYSTLVERVYLAARAEPGTGEFTRRLELAMRDRSPVYVTAEARGQVRTFTLLPVSVTSGRLRATDQVAGVERTLPVNMITAVEPV</sequence>
<keyword evidence="3" id="KW-0067">ATP-binding</keyword>
<dbReference type="GO" id="GO:0004386">
    <property type="term" value="F:helicase activity"/>
    <property type="evidence" value="ECO:0007669"/>
    <property type="project" value="UniProtKB-KW"/>
</dbReference>
<keyword evidence="3" id="KW-0347">Helicase</keyword>
<protein>
    <submittedName>
        <fullName evidence="3">XPB/Ssl2-like helicase family protein</fullName>
    </submittedName>
</protein>
<dbReference type="InterPro" id="IPR032830">
    <property type="entry name" value="XPB/Ssl2_N"/>
</dbReference>
<accession>A0A4R6S724</accession>
<keyword evidence="4" id="KW-1185">Reference proteome</keyword>
<organism evidence="3 4">
    <name type="scientific">Leucobacter luti</name>
    <dbReference type="NCBI Taxonomy" id="340320"/>
    <lineage>
        <taxon>Bacteria</taxon>
        <taxon>Bacillati</taxon>
        <taxon>Actinomycetota</taxon>
        <taxon>Actinomycetes</taxon>
        <taxon>Micrococcales</taxon>
        <taxon>Microbacteriaceae</taxon>
        <taxon>Leucobacter</taxon>
    </lineage>
</organism>
<dbReference type="Proteomes" id="UP000295601">
    <property type="component" value="Unassembled WGS sequence"/>
</dbReference>
<gene>
    <name evidence="3" type="ORF">EDF62_0290</name>
</gene>
<evidence type="ECO:0000313" key="3">
    <source>
        <dbReference type="EMBL" id="TDP95600.1"/>
    </source>
</evidence>
<dbReference type="EMBL" id="SNYA01000001">
    <property type="protein sequence ID" value="TDP95600.1"/>
    <property type="molecule type" value="Genomic_DNA"/>
</dbReference>
<proteinExistence type="predicted"/>
<evidence type="ECO:0000256" key="1">
    <source>
        <dbReference type="SAM" id="MobiDB-lite"/>
    </source>
</evidence>
<dbReference type="Pfam" id="PF13625">
    <property type="entry name" value="Helicase_C_3"/>
    <property type="match status" value="1"/>
</dbReference>
<name>A0A4R6S724_9MICO</name>
<dbReference type="OrthoDB" id="3415124at2"/>
<dbReference type="RefSeq" id="WP_133615519.1">
    <property type="nucleotide sequence ID" value="NZ_SNYA01000001.1"/>
</dbReference>
<feature type="domain" description="Helicase XPB/Ssl2 N-terminal" evidence="2">
    <location>
        <begin position="348"/>
        <end position="473"/>
    </location>
</feature>
<reference evidence="3 4" key="1">
    <citation type="submission" date="2019-03" db="EMBL/GenBank/DDBJ databases">
        <title>Genomic analyses of the natural microbiome of Caenorhabditis elegans.</title>
        <authorList>
            <person name="Samuel B."/>
        </authorList>
    </citation>
    <scope>NUCLEOTIDE SEQUENCE [LARGE SCALE GENOMIC DNA]</scope>
    <source>
        <strain evidence="3 4">JUb18</strain>
    </source>
</reference>
<evidence type="ECO:0000313" key="4">
    <source>
        <dbReference type="Proteomes" id="UP000295601"/>
    </source>
</evidence>